<dbReference type="PANTHER" id="PTHR36698">
    <property type="entry name" value="BLL5892 PROTEIN"/>
    <property type="match status" value="1"/>
</dbReference>
<feature type="transmembrane region" description="Helical" evidence="1">
    <location>
        <begin position="6"/>
        <end position="29"/>
    </location>
</feature>
<feature type="domain" description="Mce/MlaD" evidence="2">
    <location>
        <begin position="42"/>
        <end position="131"/>
    </location>
</feature>
<protein>
    <submittedName>
        <fullName evidence="3">ABC-type transporter Mla subunit MlaD</fullName>
    </submittedName>
</protein>
<evidence type="ECO:0000259" key="2">
    <source>
        <dbReference type="Pfam" id="PF02470"/>
    </source>
</evidence>
<gene>
    <name evidence="3" type="ORF">BDD14_0499</name>
</gene>
<dbReference type="EMBL" id="SHKW01000001">
    <property type="protein sequence ID" value="RZU39155.1"/>
    <property type="molecule type" value="Genomic_DNA"/>
</dbReference>
<dbReference type="Pfam" id="PF02470">
    <property type="entry name" value="MlaD"/>
    <property type="match status" value="1"/>
</dbReference>
<dbReference type="Proteomes" id="UP000292958">
    <property type="component" value="Unassembled WGS sequence"/>
</dbReference>
<keyword evidence="1" id="KW-1133">Transmembrane helix</keyword>
<evidence type="ECO:0000313" key="3">
    <source>
        <dbReference type="EMBL" id="RZU39155.1"/>
    </source>
</evidence>
<evidence type="ECO:0000313" key="4">
    <source>
        <dbReference type="Proteomes" id="UP000292958"/>
    </source>
</evidence>
<dbReference type="AlphaFoldDB" id="A0A4Q7YQT3"/>
<evidence type="ECO:0000256" key="1">
    <source>
        <dbReference type="SAM" id="Phobius"/>
    </source>
</evidence>
<accession>A0A4Q7YQT3</accession>
<reference evidence="3 4" key="1">
    <citation type="submission" date="2019-02" db="EMBL/GenBank/DDBJ databases">
        <title>Genomic Encyclopedia of Archaeal and Bacterial Type Strains, Phase II (KMG-II): from individual species to whole genera.</title>
        <authorList>
            <person name="Goeker M."/>
        </authorList>
    </citation>
    <scope>NUCLEOTIDE SEQUENCE [LARGE SCALE GENOMIC DNA]</scope>
    <source>
        <strain evidence="3 4">DSM 18101</strain>
    </source>
</reference>
<keyword evidence="4" id="KW-1185">Reference proteome</keyword>
<sequence>MAVEKSYARLGFFIVVSVVVVLATAVLFIQRLRSRDVIGMVTYTTENVSGLDVSSPVLFRGVPMGQITGLRVDPRGTIVEINFEVFLDRLNTVGLDVKGIRQITDIGGTFPRLRARIVGNPVTGEAYLLLDVPQNPPKSMDLGFTPNRPYVPSMPSMVASVQDRLPAILDRTEATLQTLRDIVSRVPDSLDRSDRFFTNVERIVQESNLPALSADSRKFFATTTTQIEQMRSEMDGVIGTQGALVKFSEEARTAIKEADFPAVNQAARDASENSKLASDDLRRSMPAIRDSLEEMRELARLLQEQPESVVYGLRPTKVTR</sequence>
<proteinExistence type="predicted"/>
<dbReference type="RefSeq" id="WP_165419886.1">
    <property type="nucleotide sequence ID" value="NZ_SHKW01000001.1"/>
</dbReference>
<name>A0A4Q7YQT3_9BACT</name>
<keyword evidence="1" id="KW-0812">Transmembrane</keyword>
<comment type="caution">
    <text evidence="3">The sequence shown here is derived from an EMBL/GenBank/DDBJ whole genome shotgun (WGS) entry which is preliminary data.</text>
</comment>
<keyword evidence="1" id="KW-0472">Membrane</keyword>
<organism evidence="3 4">
    <name type="scientific">Edaphobacter modestus</name>
    <dbReference type="NCBI Taxonomy" id="388466"/>
    <lineage>
        <taxon>Bacteria</taxon>
        <taxon>Pseudomonadati</taxon>
        <taxon>Acidobacteriota</taxon>
        <taxon>Terriglobia</taxon>
        <taxon>Terriglobales</taxon>
        <taxon>Acidobacteriaceae</taxon>
        <taxon>Edaphobacter</taxon>
    </lineage>
</organism>
<dbReference type="InterPro" id="IPR003399">
    <property type="entry name" value="Mce/MlaD"/>
</dbReference>
<dbReference type="PANTHER" id="PTHR36698:SF3">
    <property type="entry name" value="ABC-TYPE TRANSPORT AUXILIARY LIPOPROTEIN COMPONENT DOMAIN-CONTAINING PROTEIN"/>
    <property type="match status" value="1"/>
</dbReference>